<organism evidence="2 3">
    <name type="scientific">Aureobasidium pullulans EXF-150</name>
    <dbReference type="NCBI Taxonomy" id="1043002"/>
    <lineage>
        <taxon>Eukaryota</taxon>
        <taxon>Fungi</taxon>
        <taxon>Dikarya</taxon>
        <taxon>Ascomycota</taxon>
        <taxon>Pezizomycotina</taxon>
        <taxon>Dothideomycetes</taxon>
        <taxon>Dothideomycetidae</taxon>
        <taxon>Dothideales</taxon>
        <taxon>Saccotheciaceae</taxon>
        <taxon>Aureobasidium</taxon>
    </lineage>
</organism>
<reference evidence="2 3" key="1">
    <citation type="journal article" date="2014" name="BMC Genomics">
        <title>Genome sequencing of four Aureobasidium pullulans varieties: biotechnological potential, stress tolerance, and description of new species.</title>
        <authorList>
            <person name="Gostin Ar C."/>
            <person name="Ohm R.A."/>
            <person name="Kogej T."/>
            <person name="Sonjak S."/>
            <person name="Turk M."/>
            <person name="Zajc J."/>
            <person name="Zalar P."/>
            <person name="Grube M."/>
            <person name="Sun H."/>
            <person name="Han J."/>
            <person name="Sharma A."/>
            <person name="Chiniquy J."/>
            <person name="Ngan C.Y."/>
            <person name="Lipzen A."/>
            <person name="Barry K."/>
            <person name="Grigoriev I.V."/>
            <person name="Gunde-Cimerman N."/>
        </authorList>
    </citation>
    <scope>NUCLEOTIDE SEQUENCE [LARGE SCALE GENOMIC DNA]</scope>
    <source>
        <strain evidence="2 3">EXF-150</strain>
    </source>
</reference>
<feature type="chain" id="PRO_5001703194" evidence="1">
    <location>
        <begin position="20"/>
        <end position="87"/>
    </location>
</feature>
<name>A0A074XAN3_AURPU</name>
<protein>
    <submittedName>
        <fullName evidence="2">Uncharacterized protein</fullName>
    </submittedName>
</protein>
<evidence type="ECO:0000256" key="1">
    <source>
        <dbReference type="SAM" id="SignalP"/>
    </source>
</evidence>
<evidence type="ECO:0000313" key="3">
    <source>
        <dbReference type="Proteomes" id="UP000030706"/>
    </source>
</evidence>
<dbReference type="HOGENOM" id="CLU_2482990_0_0_1"/>
<dbReference type="AlphaFoldDB" id="A0A074XAN3"/>
<proteinExistence type="predicted"/>
<accession>A0A074XAN3</accession>
<keyword evidence="3" id="KW-1185">Reference proteome</keyword>
<dbReference type="EMBL" id="KL584987">
    <property type="protein sequence ID" value="KEQ82585.1"/>
    <property type="molecule type" value="Genomic_DNA"/>
</dbReference>
<sequence>MRWLLVLRLWFERLRQVKSSEEQREQQESGMLFVLYHKGSKSLEIDHTLKETAIDSFTCSAAFLHSDVGWSWGCVTLSHPEIWAGRS</sequence>
<gene>
    <name evidence="2" type="ORF">M438DRAFT_382382</name>
</gene>
<keyword evidence="1" id="KW-0732">Signal</keyword>
<dbReference type="RefSeq" id="XP_029758772.1">
    <property type="nucleotide sequence ID" value="XM_029908920.1"/>
</dbReference>
<dbReference type="GeneID" id="40751226"/>
<dbReference type="Proteomes" id="UP000030706">
    <property type="component" value="Unassembled WGS sequence"/>
</dbReference>
<feature type="signal peptide" evidence="1">
    <location>
        <begin position="1"/>
        <end position="19"/>
    </location>
</feature>
<evidence type="ECO:0000313" key="2">
    <source>
        <dbReference type="EMBL" id="KEQ82585.1"/>
    </source>
</evidence>